<dbReference type="PANTHER" id="PTHR32472:SF10">
    <property type="entry name" value="DNA REPAIR PROTEIN RADA-LIKE PROTEIN"/>
    <property type="match status" value="1"/>
</dbReference>
<dbReference type="Gene3D" id="3.30.230.10">
    <property type="match status" value="1"/>
</dbReference>
<feature type="short sequence motif" description="RadA KNRFG motif" evidence="11">
    <location>
        <begin position="263"/>
        <end position="267"/>
    </location>
</feature>
<comment type="function">
    <text evidence="13">DNA-dependent ATPase involved in processing of recombination intermediates, plays a role in repairing DNA breaks. Stimulates the branch migration of RecA-mediated strand transfer reactions, allowing the 3' invading strand to extend heteroduplex DNA faster. Binds ssDNA in the presence of ADP but not other nucleotides, has ATPase activity that is stimulated by ssDNA and various branched DNA structures, but inhibited by SSB. Does not have RecA's homology-searching function.</text>
</comment>
<feature type="region of interest" description="Lon-protease-like" evidence="11">
    <location>
        <begin position="363"/>
        <end position="477"/>
    </location>
</feature>
<sequence>MATPAVSKTSAAKAARPSYSCTECGNASVKWHGRCPECQAWGTMAEAGPVSGALRKISAGPVTEPARPLFKIDASAISVRPSGIGELDRVLGGGLVPGSVVLLAGEPGVGKSTLLLAAAQAWAARGNGPVLIITGEESAEQVRLRAGRIGALHPDVYLAAETELSAALSHIDAVSPGLLIVDSVQTIAAAEVDGSAGGVTQVRAVASALTAVAKKRGMATVLVGHVTKDGAIAGPRVLEHLVDVVLHFEGDRHSSLRLVRGVKNRFGPSDEVGCFQMAGDGIVSLADPSGLFLSARRAAVPGTCATIAIEGRRALPVEIQTLVTKSSGEHGGRRSVAGLATPRVDMVIAVLQRWAGLHFANNDVMSATVGGAKMTEPAADLALAMALWSSQRDIPLAQGLVIIGELGLSADVRPVSLISRRLAEAKRLGFNHALVPVSPDIECPEGMQVDQVDDLGAAFRALGNDAGITSWLKQRAS</sequence>
<dbReference type="InterPro" id="IPR041166">
    <property type="entry name" value="Rubredoxin_2"/>
</dbReference>
<dbReference type="InterPro" id="IPR020588">
    <property type="entry name" value="RecA_ATP-bd"/>
</dbReference>
<protein>
    <recommendedName>
        <fullName evidence="11 12">DNA repair protein RadA</fullName>
    </recommendedName>
</protein>
<dbReference type="GO" id="GO:0016787">
    <property type="term" value="F:hydrolase activity"/>
    <property type="evidence" value="ECO:0007669"/>
    <property type="project" value="UniProtKB-KW"/>
</dbReference>
<organism evidence="15 16">
    <name type="scientific">Nakamurella antarctica</name>
    <dbReference type="NCBI Taxonomy" id="1902245"/>
    <lineage>
        <taxon>Bacteria</taxon>
        <taxon>Bacillati</taxon>
        <taxon>Actinomycetota</taxon>
        <taxon>Actinomycetes</taxon>
        <taxon>Nakamurellales</taxon>
        <taxon>Nakamurellaceae</taxon>
        <taxon>Nakamurella</taxon>
    </lineage>
</organism>
<dbReference type="InterPro" id="IPR014721">
    <property type="entry name" value="Ribsml_uS5_D2-typ_fold_subgr"/>
</dbReference>
<evidence type="ECO:0000256" key="1">
    <source>
        <dbReference type="ARBA" id="ARBA00022723"/>
    </source>
</evidence>
<evidence type="ECO:0000256" key="11">
    <source>
        <dbReference type="HAMAP-Rule" id="MF_01498"/>
    </source>
</evidence>
<dbReference type="NCBIfam" id="TIGR00416">
    <property type="entry name" value="sms"/>
    <property type="match status" value="1"/>
</dbReference>
<keyword evidence="2 11" id="KW-0547">Nucleotide-binding</keyword>
<dbReference type="GO" id="GO:0140664">
    <property type="term" value="F:ATP-dependent DNA damage sensor activity"/>
    <property type="evidence" value="ECO:0007669"/>
    <property type="project" value="InterPro"/>
</dbReference>
<dbReference type="KEGG" id="nak:EH165_12165"/>
<evidence type="ECO:0000256" key="8">
    <source>
        <dbReference type="ARBA" id="ARBA00023016"/>
    </source>
</evidence>
<dbReference type="RefSeq" id="WP_124799679.1">
    <property type="nucleotide sequence ID" value="NZ_CP034170.1"/>
</dbReference>
<keyword evidence="9 11" id="KW-0238">DNA-binding</keyword>
<dbReference type="Pfam" id="PF13541">
    <property type="entry name" value="ChlI"/>
    <property type="match status" value="1"/>
</dbReference>
<evidence type="ECO:0000313" key="16">
    <source>
        <dbReference type="Proteomes" id="UP000268084"/>
    </source>
</evidence>
<dbReference type="GO" id="GO:0005829">
    <property type="term" value="C:cytosol"/>
    <property type="evidence" value="ECO:0007669"/>
    <property type="project" value="TreeGrafter"/>
</dbReference>
<comment type="domain">
    <text evidence="11">The middle region has homology to RecA with ATPase motifs including the RadA KNRFG motif, while the C-terminus is homologous to Lon protease.</text>
</comment>
<reference evidence="15 16" key="1">
    <citation type="submission" date="2018-11" db="EMBL/GenBank/DDBJ databases">
        <authorList>
            <person name="Da X."/>
        </authorList>
    </citation>
    <scope>NUCLEOTIDE SEQUENCE [LARGE SCALE GENOMIC DNA]</scope>
    <source>
        <strain evidence="15 16">S14-144</strain>
    </source>
</reference>
<keyword evidence="16" id="KW-1185">Reference proteome</keyword>
<keyword evidence="8 11" id="KW-0346">Stress response</keyword>
<comment type="function">
    <text evidence="11">Plays a role in repairing double-strand DNA breaks, probably involving stabilizing or processing branched DNA or blocked replication forks.</text>
</comment>
<dbReference type="InterPro" id="IPR027417">
    <property type="entry name" value="P-loop_NTPase"/>
</dbReference>
<keyword evidence="10 11" id="KW-0234">DNA repair</keyword>
<keyword evidence="1 11" id="KW-0479">Metal-binding</keyword>
<dbReference type="GO" id="GO:0005524">
    <property type="term" value="F:ATP binding"/>
    <property type="evidence" value="ECO:0007669"/>
    <property type="project" value="UniProtKB-UniRule"/>
</dbReference>
<proteinExistence type="inferred from homology"/>
<gene>
    <name evidence="11 15" type="primary">radA</name>
    <name evidence="15" type="ORF">EH165_12165</name>
</gene>
<keyword evidence="4 13" id="KW-0863">Zinc-finger</keyword>
<dbReference type="SUPFAM" id="SSF54211">
    <property type="entry name" value="Ribosomal protein S5 domain 2-like"/>
    <property type="match status" value="1"/>
</dbReference>
<dbReference type="PANTHER" id="PTHR32472">
    <property type="entry name" value="DNA REPAIR PROTEIN RADA"/>
    <property type="match status" value="1"/>
</dbReference>
<evidence type="ECO:0000256" key="5">
    <source>
        <dbReference type="ARBA" id="ARBA00022801"/>
    </source>
</evidence>
<evidence type="ECO:0000256" key="2">
    <source>
        <dbReference type="ARBA" id="ARBA00022741"/>
    </source>
</evidence>
<dbReference type="OrthoDB" id="9803906at2"/>
<dbReference type="HAMAP" id="MF_01498">
    <property type="entry name" value="RadA_bact"/>
    <property type="match status" value="1"/>
</dbReference>
<name>A0A3G8ZPP7_9ACTN</name>
<evidence type="ECO:0000256" key="9">
    <source>
        <dbReference type="ARBA" id="ARBA00023125"/>
    </source>
</evidence>
<dbReference type="InterPro" id="IPR004504">
    <property type="entry name" value="DNA_repair_RadA"/>
</dbReference>
<keyword evidence="7 11" id="KW-0067">ATP-binding</keyword>
<evidence type="ECO:0000256" key="13">
    <source>
        <dbReference type="RuleBase" id="RU003555"/>
    </source>
</evidence>
<keyword evidence="6 13" id="KW-0862">Zinc</keyword>
<feature type="domain" description="RecA family profile 1" evidence="14">
    <location>
        <begin position="76"/>
        <end position="226"/>
    </location>
</feature>
<dbReference type="GO" id="GO:0008270">
    <property type="term" value="F:zinc ion binding"/>
    <property type="evidence" value="ECO:0007669"/>
    <property type="project" value="UniProtKB-KW"/>
</dbReference>
<dbReference type="AlphaFoldDB" id="A0A3G8ZPP7"/>
<dbReference type="GO" id="GO:0000725">
    <property type="term" value="P:recombinational repair"/>
    <property type="evidence" value="ECO:0007669"/>
    <property type="project" value="UniProtKB-UniRule"/>
</dbReference>
<evidence type="ECO:0000256" key="10">
    <source>
        <dbReference type="ARBA" id="ARBA00023204"/>
    </source>
</evidence>
<evidence type="ECO:0000259" key="14">
    <source>
        <dbReference type="PROSITE" id="PS50162"/>
    </source>
</evidence>
<evidence type="ECO:0000256" key="3">
    <source>
        <dbReference type="ARBA" id="ARBA00022763"/>
    </source>
</evidence>
<dbReference type="PROSITE" id="PS50162">
    <property type="entry name" value="RECA_2"/>
    <property type="match status" value="1"/>
</dbReference>
<evidence type="ECO:0000256" key="12">
    <source>
        <dbReference type="NCBIfam" id="TIGR00416"/>
    </source>
</evidence>
<evidence type="ECO:0000256" key="6">
    <source>
        <dbReference type="ARBA" id="ARBA00022833"/>
    </source>
</evidence>
<keyword evidence="3 11" id="KW-0227">DNA damage</keyword>
<dbReference type="Pfam" id="PF18073">
    <property type="entry name" value="Zn_ribbon_LapB"/>
    <property type="match status" value="1"/>
</dbReference>
<dbReference type="SMART" id="SM00382">
    <property type="entry name" value="AAA"/>
    <property type="match status" value="1"/>
</dbReference>
<dbReference type="Gene3D" id="3.40.50.300">
    <property type="entry name" value="P-loop containing nucleotide triphosphate hydrolases"/>
    <property type="match status" value="1"/>
</dbReference>
<feature type="binding site" evidence="11">
    <location>
        <begin position="105"/>
        <end position="112"/>
    </location>
    <ligand>
        <name>ATP</name>
        <dbReference type="ChEBI" id="CHEBI:30616"/>
    </ligand>
</feature>
<keyword evidence="5" id="KW-0378">Hydrolase</keyword>
<dbReference type="InterPro" id="IPR020568">
    <property type="entry name" value="Ribosomal_Su5_D2-typ_SF"/>
</dbReference>
<evidence type="ECO:0000313" key="15">
    <source>
        <dbReference type="EMBL" id="AZI58775.1"/>
    </source>
</evidence>
<dbReference type="PRINTS" id="PR01874">
    <property type="entry name" value="DNAREPAIRADA"/>
</dbReference>
<comment type="similarity">
    <text evidence="11 13">Belongs to the RecA family. RadA subfamily.</text>
</comment>
<dbReference type="EMBL" id="CP034170">
    <property type="protein sequence ID" value="AZI58775.1"/>
    <property type="molecule type" value="Genomic_DNA"/>
</dbReference>
<reference evidence="15 16" key="2">
    <citation type="submission" date="2018-12" db="EMBL/GenBank/DDBJ databases">
        <title>Nakamurella antarcticus sp. nov., isolated from Antarctica South Shetland Islands soil.</title>
        <authorList>
            <person name="Peng F."/>
        </authorList>
    </citation>
    <scope>NUCLEOTIDE SEQUENCE [LARGE SCALE GENOMIC DNA]</scope>
    <source>
        <strain evidence="15 16">S14-144</strain>
    </source>
</reference>
<dbReference type="Proteomes" id="UP000268084">
    <property type="component" value="Chromosome"/>
</dbReference>
<dbReference type="GO" id="GO:0003684">
    <property type="term" value="F:damaged DNA binding"/>
    <property type="evidence" value="ECO:0007669"/>
    <property type="project" value="InterPro"/>
</dbReference>
<evidence type="ECO:0000256" key="7">
    <source>
        <dbReference type="ARBA" id="ARBA00022840"/>
    </source>
</evidence>
<dbReference type="CDD" id="cd01121">
    <property type="entry name" value="RadA_SMS_N"/>
    <property type="match status" value="1"/>
</dbReference>
<dbReference type="SUPFAM" id="SSF52540">
    <property type="entry name" value="P-loop containing nucleoside triphosphate hydrolases"/>
    <property type="match status" value="1"/>
</dbReference>
<accession>A0A3G8ZPP7</accession>
<evidence type="ECO:0000256" key="4">
    <source>
        <dbReference type="ARBA" id="ARBA00022771"/>
    </source>
</evidence>
<dbReference type="InterPro" id="IPR003593">
    <property type="entry name" value="AAA+_ATPase"/>
</dbReference>
<dbReference type="FunFam" id="3.40.50.300:FF:000050">
    <property type="entry name" value="DNA repair protein RadA"/>
    <property type="match status" value="1"/>
</dbReference>
<dbReference type="Pfam" id="PF13481">
    <property type="entry name" value="AAA_25"/>
    <property type="match status" value="1"/>
</dbReference>